<evidence type="ECO:0000313" key="10">
    <source>
        <dbReference type="EMBL" id="VAW23676.1"/>
    </source>
</evidence>
<name>A0A3B0UVB2_9ZZZZ</name>
<organism evidence="10">
    <name type="scientific">hydrothermal vent metagenome</name>
    <dbReference type="NCBI Taxonomy" id="652676"/>
    <lineage>
        <taxon>unclassified sequences</taxon>
        <taxon>metagenomes</taxon>
        <taxon>ecological metagenomes</taxon>
    </lineage>
</organism>
<dbReference type="GO" id="GO:0030313">
    <property type="term" value="C:cell envelope"/>
    <property type="evidence" value="ECO:0007669"/>
    <property type="project" value="UniProtKB-SubCell"/>
</dbReference>
<gene>
    <name evidence="10" type="ORF">MNBD_BACTEROID01-1721</name>
</gene>
<evidence type="ECO:0000256" key="5">
    <source>
        <dbReference type="ARBA" id="ARBA00022729"/>
    </source>
</evidence>
<dbReference type="AlphaFoldDB" id="A0A3B0UVB2"/>
<feature type="transmembrane region" description="Helical" evidence="8">
    <location>
        <begin position="284"/>
        <end position="310"/>
    </location>
</feature>
<feature type="domain" description="Tetrahaem cytochrome" evidence="9">
    <location>
        <begin position="73"/>
        <end position="150"/>
    </location>
</feature>
<dbReference type="InterPro" id="IPR051829">
    <property type="entry name" value="Multiheme_Cytochr_ET"/>
</dbReference>
<protein>
    <recommendedName>
        <fullName evidence="9">Tetrahaem cytochrome domain-containing protein</fullName>
    </recommendedName>
</protein>
<dbReference type="GO" id="GO:0046872">
    <property type="term" value="F:metal ion binding"/>
    <property type="evidence" value="ECO:0007669"/>
    <property type="project" value="UniProtKB-KW"/>
</dbReference>
<comment type="subcellular location">
    <subcellularLocation>
        <location evidence="1">Cell envelope</location>
    </subcellularLocation>
</comment>
<sequence length="311" mass="35986">MSFFIRSFICSIFILLFTLSSIPQNIPKENRHCIKCHSSQVYTIYNKWTERGERRLMNPFYILDTVRLSAGVHKDFQCIDCHSPDYETYPHNSELKLEPKSTCLDCHGGDDTYASFQFERIKKEFEKSIHFKISGESFTCSKCHSQHYYKVTARTSGNIREIVDFDNAMCLSCHNNMTKYQLVSSHENPQLVEVHNWLPNQALHFKHVRCIECHTEVADSLMVSHNILPKEKAMKKCAECHSANSLLQASLYKYQNIQSRTEKGAIKNIISNKSYVIGENQIPLLNWLSILIFIATLGGIIVHIIFRILIK</sequence>
<keyword evidence="6" id="KW-0249">Electron transport</keyword>
<dbReference type="Pfam" id="PF14537">
    <property type="entry name" value="Cytochrom_c3_2"/>
    <property type="match status" value="1"/>
</dbReference>
<evidence type="ECO:0000256" key="4">
    <source>
        <dbReference type="ARBA" id="ARBA00022723"/>
    </source>
</evidence>
<reference evidence="10" key="1">
    <citation type="submission" date="2018-06" db="EMBL/GenBank/DDBJ databases">
        <authorList>
            <person name="Zhirakovskaya E."/>
        </authorList>
    </citation>
    <scope>NUCLEOTIDE SEQUENCE</scope>
</reference>
<evidence type="ECO:0000259" key="9">
    <source>
        <dbReference type="Pfam" id="PF14537"/>
    </source>
</evidence>
<keyword evidence="2" id="KW-0813">Transport</keyword>
<dbReference type="EMBL" id="UOEP01000199">
    <property type="protein sequence ID" value="VAW23676.1"/>
    <property type="molecule type" value="Genomic_DNA"/>
</dbReference>
<evidence type="ECO:0000256" key="8">
    <source>
        <dbReference type="SAM" id="Phobius"/>
    </source>
</evidence>
<keyword evidence="5" id="KW-0732">Signal</keyword>
<keyword evidence="8" id="KW-0472">Membrane</keyword>
<dbReference type="InterPro" id="IPR012286">
    <property type="entry name" value="Tetrahaem_cytochrome"/>
</dbReference>
<accession>A0A3B0UVB2</accession>
<dbReference type="SUPFAM" id="SSF48695">
    <property type="entry name" value="Multiheme cytochromes"/>
    <property type="match status" value="1"/>
</dbReference>
<keyword evidence="8" id="KW-0812">Transmembrane</keyword>
<keyword evidence="7" id="KW-0408">Iron</keyword>
<dbReference type="InterPro" id="IPR036280">
    <property type="entry name" value="Multihaem_cyt_sf"/>
</dbReference>
<keyword evidence="3" id="KW-0349">Heme</keyword>
<evidence type="ECO:0000256" key="7">
    <source>
        <dbReference type="ARBA" id="ARBA00023004"/>
    </source>
</evidence>
<keyword evidence="4" id="KW-0479">Metal-binding</keyword>
<dbReference type="CDD" id="cd08168">
    <property type="entry name" value="Cytochrom_C3"/>
    <property type="match status" value="1"/>
</dbReference>
<proteinExistence type="predicted"/>
<dbReference type="PANTHER" id="PTHR35038">
    <property type="entry name" value="DISSIMILATORY SULFITE REDUCTASE SIRA"/>
    <property type="match status" value="1"/>
</dbReference>
<dbReference type="Gene3D" id="1.10.1130.10">
    <property type="entry name" value="Flavocytochrome C3, Chain A"/>
    <property type="match status" value="1"/>
</dbReference>
<evidence type="ECO:0000256" key="3">
    <source>
        <dbReference type="ARBA" id="ARBA00022617"/>
    </source>
</evidence>
<evidence type="ECO:0000256" key="2">
    <source>
        <dbReference type="ARBA" id="ARBA00022448"/>
    </source>
</evidence>
<keyword evidence="8" id="KW-1133">Transmembrane helix</keyword>
<evidence type="ECO:0000256" key="1">
    <source>
        <dbReference type="ARBA" id="ARBA00004196"/>
    </source>
</evidence>
<evidence type="ECO:0000256" key="6">
    <source>
        <dbReference type="ARBA" id="ARBA00022982"/>
    </source>
</evidence>